<comment type="caution">
    <text evidence="2">The sequence shown here is derived from an EMBL/GenBank/DDBJ whole genome shotgun (WGS) entry which is preliminary data.</text>
</comment>
<gene>
    <name evidence="2" type="ORF">PO587_35515</name>
</gene>
<sequence>MRAAVDGAGFLLPVGAGGVAAGATVWTVAQVWRTCDVGNGSANGAVLLLLLPVLWGVFAALWTAVLRAFGAGRRTGAVAAALCGSVGLAWALVSWIGVLDSYPAPVCPGNVPPWWPAVVPV</sequence>
<evidence type="ECO:0000313" key="2">
    <source>
        <dbReference type="EMBL" id="MDC2959747.1"/>
    </source>
</evidence>
<feature type="transmembrane region" description="Helical" evidence="1">
    <location>
        <begin position="77"/>
        <end position="98"/>
    </location>
</feature>
<keyword evidence="1" id="KW-0472">Membrane</keyword>
<keyword evidence="3" id="KW-1185">Reference proteome</keyword>
<protein>
    <recommendedName>
        <fullName evidence="4">Integral membrane protein</fullName>
    </recommendedName>
</protein>
<name>A0ABT5G546_9ACTN</name>
<evidence type="ECO:0000313" key="3">
    <source>
        <dbReference type="Proteomes" id="UP001221328"/>
    </source>
</evidence>
<reference evidence="2 3" key="1">
    <citation type="journal article" date="2015" name="Int. J. Syst. Evol. Microbiol.">
        <title>Streptomyces gilvifuscus sp. nov., an actinomycete that produces antibacterial compounds isolated from soil.</title>
        <authorList>
            <person name="Nguyen T.M."/>
            <person name="Kim J."/>
        </authorList>
    </citation>
    <scope>NUCLEOTIDE SEQUENCE [LARGE SCALE GENOMIC DNA]</scope>
    <source>
        <strain evidence="2 3">T113</strain>
    </source>
</reference>
<feature type="transmembrane region" description="Helical" evidence="1">
    <location>
        <begin position="45"/>
        <end position="65"/>
    </location>
</feature>
<keyword evidence="1" id="KW-1133">Transmembrane helix</keyword>
<organism evidence="2 3">
    <name type="scientific">Streptomyces gilvifuscus</name>
    <dbReference type="NCBI Taxonomy" id="1550617"/>
    <lineage>
        <taxon>Bacteria</taxon>
        <taxon>Bacillati</taxon>
        <taxon>Actinomycetota</taxon>
        <taxon>Actinomycetes</taxon>
        <taxon>Kitasatosporales</taxon>
        <taxon>Streptomycetaceae</taxon>
        <taxon>Streptomyces</taxon>
    </lineage>
</organism>
<dbReference type="EMBL" id="JAQOSK010000018">
    <property type="protein sequence ID" value="MDC2959747.1"/>
    <property type="molecule type" value="Genomic_DNA"/>
</dbReference>
<keyword evidence="1" id="KW-0812">Transmembrane</keyword>
<proteinExistence type="predicted"/>
<accession>A0ABT5G546</accession>
<evidence type="ECO:0000256" key="1">
    <source>
        <dbReference type="SAM" id="Phobius"/>
    </source>
</evidence>
<dbReference type="Proteomes" id="UP001221328">
    <property type="component" value="Unassembled WGS sequence"/>
</dbReference>
<evidence type="ECO:0008006" key="4">
    <source>
        <dbReference type="Google" id="ProtNLM"/>
    </source>
</evidence>
<dbReference type="RefSeq" id="WP_272178070.1">
    <property type="nucleotide sequence ID" value="NZ_JAQOSK010000018.1"/>
</dbReference>